<evidence type="ECO:0000313" key="4">
    <source>
        <dbReference type="Proteomes" id="UP000191153"/>
    </source>
</evidence>
<dbReference type="OrthoDB" id="9795390at2"/>
<proteinExistence type="inferred from homology"/>
<evidence type="ECO:0000259" key="2">
    <source>
        <dbReference type="Pfam" id="PF03109"/>
    </source>
</evidence>
<organism evidence="3 4">
    <name type="scientific">Cetobacterium ceti</name>
    <dbReference type="NCBI Taxonomy" id="180163"/>
    <lineage>
        <taxon>Bacteria</taxon>
        <taxon>Fusobacteriati</taxon>
        <taxon>Fusobacteriota</taxon>
        <taxon>Fusobacteriia</taxon>
        <taxon>Fusobacteriales</taxon>
        <taxon>Fusobacteriaceae</taxon>
        <taxon>Cetobacterium</taxon>
    </lineage>
</organism>
<comment type="similarity">
    <text evidence="1">Belongs to the protein kinase superfamily. ADCK protein kinase family.</text>
</comment>
<dbReference type="CDD" id="cd05121">
    <property type="entry name" value="ABC1_ADCK3-like"/>
    <property type="match status" value="1"/>
</dbReference>
<dbReference type="RefSeq" id="WP_078692654.1">
    <property type="nucleotide sequence ID" value="NZ_FUWX01000004.1"/>
</dbReference>
<protein>
    <submittedName>
        <fullName evidence="3">Ubiquinone biosynthesis protein</fullName>
    </submittedName>
</protein>
<evidence type="ECO:0000256" key="1">
    <source>
        <dbReference type="ARBA" id="ARBA00009670"/>
    </source>
</evidence>
<dbReference type="STRING" id="180163.SAMN02745174_00103"/>
<dbReference type="Pfam" id="PF03109">
    <property type="entry name" value="ABC1"/>
    <property type="match status" value="1"/>
</dbReference>
<dbReference type="PANTHER" id="PTHR10566:SF113">
    <property type="entry name" value="PROTEIN ACTIVITY OF BC1 COMPLEX KINASE 7, CHLOROPLASTIC"/>
    <property type="match status" value="1"/>
</dbReference>
<gene>
    <name evidence="3" type="ORF">SAMN02745174_00103</name>
</gene>
<keyword evidence="3" id="KW-0830">Ubiquinone</keyword>
<accession>A0A1T4JUZ7</accession>
<dbReference type="PANTHER" id="PTHR10566">
    <property type="entry name" value="CHAPERONE-ACTIVITY OF BC1 COMPLEX CABC1 -RELATED"/>
    <property type="match status" value="1"/>
</dbReference>
<dbReference type="EMBL" id="FUWX01000004">
    <property type="protein sequence ID" value="SJZ34052.1"/>
    <property type="molecule type" value="Genomic_DNA"/>
</dbReference>
<dbReference type="Proteomes" id="UP000191153">
    <property type="component" value="Unassembled WGS sequence"/>
</dbReference>
<sequence>MKRFKLIKLLFQIYSGKKPKLEEVEKMGLLSIKLCQYYALRIDFLDEDLCIHLAKLYEKSYEKRPKKLSEIIGENNWIFKKLISYEEYPFASASIGQIHRGILKGGEKVAIKIKRKKFKNQFIEDIENSKKIFKVVLFFYPKLKKVFNPLIALEEIKKSTLNELDFKNEVNGAIFFESLKIKNSLKYNLSKLKFSNFYLEDCNENVLVSKFIEGDSFNKLLNEKKLEYKTLLELFKYHSFYMFRLGVFHGDLHPGNILVDKKGFINLIDCSTVGEISEKLREGLFGFFYYLSRYDYLKASEYLNKMSITSIKEENFIRFQREFLKLYENFKDKTVGEVSLTRKMMETIKLGVNYNMEFGQGMFHVIKSLMYLDGMVLKCDKNINLMEDIREYTGLFKKEMEVP</sequence>
<keyword evidence="4" id="KW-1185">Reference proteome</keyword>
<reference evidence="3 4" key="1">
    <citation type="submission" date="2017-02" db="EMBL/GenBank/DDBJ databases">
        <authorList>
            <person name="Peterson S.W."/>
        </authorList>
    </citation>
    <scope>NUCLEOTIDE SEQUENCE [LARGE SCALE GENOMIC DNA]</scope>
    <source>
        <strain evidence="3 4">ATCC 700028</strain>
    </source>
</reference>
<dbReference type="InterPro" id="IPR011009">
    <property type="entry name" value="Kinase-like_dom_sf"/>
</dbReference>
<dbReference type="InterPro" id="IPR050154">
    <property type="entry name" value="UbiB_kinase"/>
</dbReference>
<name>A0A1T4JUZ7_9FUSO</name>
<dbReference type="AlphaFoldDB" id="A0A1T4JUZ7"/>
<dbReference type="Gene3D" id="1.10.510.10">
    <property type="entry name" value="Transferase(Phosphotransferase) domain 1"/>
    <property type="match status" value="1"/>
</dbReference>
<evidence type="ECO:0000313" key="3">
    <source>
        <dbReference type="EMBL" id="SJZ34052.1"/>
    </source>
</evidence>
<dbReference type="SUPFAM" id="SSF56112">
    <property type="entry name" value="Protein kinase-like (PK-like)"/>
    <property type="match status" value="1"/>
</dbReference>
<dbReference type="InterPro" id="IPR004147">
    <property type="entry name" value="ABC1_dom"/>
</dbReference>
<feature type="domain" description="ABC1 atypical kinase-like" evidence="2">
    <location>
        <begin position="83"/>
        <end position="302"/>
    </location>
</feature>